<feature type="transmembrane region" description="Helical" evidence="2">
    <location>
        <begin position="224"/>
        <end position="247"/>
    </location>
</feature>
<evidence type="ECO:0000256" key="2">
    <source>
        <dbReference type="SAM" id="Phobius"/>
    </source>
</evidence>
<keyword evidence="7" id="KW-1185">Reference proteome</keyword>
<comment type="caution">
    <text evidence="6">The sequence shown here is derived from an EMBL/GenBank/DDBJ whole genome shotgun (WGS) entry which is preliminary data.</text>
</comment>
<feature type="domain" description="PGAP2IP C-terminal nuclease-like" evidence="5">
    <location>
        <begin position="569"/>
        <end position="791"/>
    </location>
</feature>
<dbReference type="EMBL" id="CASHTH010000494">
    <property type="protein sequence ID" value="CAI8002701.1"/>
    <property type="molecule type" value="Genomic_DNA"/>
</dbReference>
<dbReference type="AlphaFoldDB" id="A0AA35R3R9"/>
<dbReference type="InterPro" id="IPR051916">
    <property type="entry name" value="GPI-anchor_lipid_remodeler"/>
</dbReference>
<sequence length="843" mass="94436">MSGSGGSERVLSRDEFMQMAAASTAAKAKRGRRSEPVVPPPSERWERRHRAQSFIQGKELDELEVEVETGLYENVDLSYGSRMPVLLAHICFSFLWWSVFDALLPMLWFFPLCALQVSGYEPIFLLCFSPILALWTPIRQALATPPALLVLRLLTLVGVASYQSPNAITRLAVLAVGNFFALLAFVSMWWNRSKLDRDRAIHTHILGFFLMLAVRVWFSSFNPIFTNLLYNNVATGVGVVLSLYLFLQDWRTPIITSTDLPSGKIHRNKESDKYPGLLATGLGFGALMFLTLMMFGDVSIVPRWAVAPYPNRGPDPNPWSFLVMLGLVLGVVLMSHRSDKLGGLTWHAIGLASGLGLYYLQSYFAFFEGCLLSIYTASLWPHLSKRLVHYPPGKVLSLAILTWVLLCITSVWIVAYNFVPGGTVTRERTDVLIAVMVFLVALASRDCEMGEEGRREEKGGVREGGEGEKVGGGGKEREGLRQRVVGKLPPISEEEEEEEEGMDFEVDSTGSSVHEERALELLATEEKECLRFRHRANRVAIGILLLALLGFAYRYHPISPTRQTEHPTMFSAGIWAFHFGYDNDAKPSMERAAQFINNSGVDVIGLMETDAARPYIGNHDLGSWLSERLDVYVDYGPGTDTHTWGAMVLSKFPIVRSEHHLLPSPHGEVAPGLVVTVNVSGTLVDFFCVHFGNDEDELDRKLQADYTAEVLATARNPVVLISYLTNKPHGDGYKTITGRGMVKDIDSTDRKRWCEYIMYRGLIKLGYARISHGGLTDTELQVGKFRLPEYSGEPDNEKLTYSPEDVPTWTHFPALFGGRYRSHYGNESEHHYHMDTPKYFTPS</sequence>
<feature type="transmembrane region" description="Helical" evidence="2">
    <location>
        <begin position="142"/>
        <end position="162"/>
    </location>
</feature>
<dbReference type="InterPro" id="IPR053912">
    <property type="entry name" value="PGAP2IP_TM_1nd"/>
</dbReference>
<evidence type="ECO:0000259" key="5">
    <source>
        <dbReference type="Pfam" id="PF23226"/>
    </source>
</evidence>
<feature type="compositionally biased region" description="Acidic residues" evidence="1">
    <location>
        <begin position="492"/>
        <end position="506"/>
    </location>
</feature>
<dbReference type="Pfam" id="PF23226">
    <property type="entry name" value="Exo_endo_phos_PGAP2IP"/>
    <property type="match status" value="1"/>
</dbReference>
<feature type="transmembrane region" description="Helical" evidence="2">
    <location>
        <begin position="395"/>
        <end position="419"/>
    </location>
</feature>
<feature type="transmembrane region" description="Helical" evidence="2">
    <location>
        <begin position="536"/>
        <end position="555"/>
    </location>
</feature>
<keyword evidence="2" id="KW-0472">Membrane</keyword>
<feature type="transmembrane region" description="Helical" evidence="2">
    <location>
        <begin position="117"/>
        <end position="135"/>
    </location>
</feature>
<gene>
    <name evidence="6" type="ORF">GBAR_LOCUS3468</name>
</gene>
<dbReference type="GO" id="GO:0006506">
    <property type="term" value="P:GPI anchor biosynthetic process"/>
    <property type="evidence" value="ECO:0007669"/>
    <property type="project" value="TreeGrafter"/>
</dbReference>
<feature type="domain" description="PGAP2IP first transmembrane" evidence="4">
    <location>
        <begin position="94"/>
        <end position="231"/>
    </location>
</feature>
<dbReference type="InterPro" id="IPR053911">
    <property type="entry name" value="PGAP2IP_TM_2nd"/>
</dbReference>
<dbReference type="PANTHER" id="PTHR14859:SF1">
    <property type="entry name" value="PGAP2-INTERACTING PROTEIN"/>
    <property type="match status" value="1"/>
</dbReference>
<feature type="region of interest" description="Disordered" evidence="1">
    <location>
        <begin position="451"/>
        <end position="476"/>
    </location>
</feature>
<feature type="region of interest" description="Disordered" evidence="1">
    <location>
        <begin position="20"/>
        <end position="44"/>
    </location>
</feature>
<feature type="transmembrane region" description="Helical" evidence="2">
    <location>
        <begin position="86"/>
        <end position="111"/>
    </location>
</feature>
<dbReference type="GO" id="GO:0005783">
    <property type="term" value="C:endoplasmic reticulum"/>
    <property type="evidence" value="ECO:0007669"/>
    <property type="project" value="TreeGrafter"/>
</dbReference>
<reference evidence="6" key="1">
    <citation type="submission" date="2023-03" db="EMBL/GenBank/DDBJ databases">
        <authorList>
            <person name="Steffen K."/>
            <person name="Cardenas P."/>
        </authorList>
    </citation>
    <scope>NUCLEOTIDE SEQUENCE</scope>
</reference>
<dbReference type="SUPFAM" id="SSF56219">
    <property type="entry name" value="DNase I-like"/>
    <property type="match status" value="1"/>
</dbReference>
<evidence type="ECO:0000256" key="1">
    <source>
        <dbReference type="SAM" id="MobiDB-lite"/>
    </source>
</evidence>
<dbReference type="InterPro" id="IPR057315">
    <property type="entry name" value="Exo_endo_phos_PGAP2IP_C"/>
</dbReference>
<accession>A0AA35R3R9</accession>
<feature type="transmembrane region" description="Helical" evidence="2">
    <location>
        <begin position="366"/>
        <end position="383"/>
    </location>
</feature>
<feature type="transmembrane region" description="Helical" evidence="2">
    <location>
        <begin position="201"/>
        <end position="218"/>
    </location>
</feature>
<dbReference type="Gene3D" id="3.60.10.10">
    <property type="entry name" value="Endonuclease/exonuclease/phosphatase"/>
    <property type="match status" value="1"/>
</dbReference>
<feature type="region of interest" description="Disordered" evidence="1">
    <location>
        <begin position="489"/>
        <end position="509"/>
    </location>
</feature>
<dbReference type="InterPro" id="IPR036691">
    <property type="entry name" value="Endo/exonu/phosph_ase_sf"/>
</dbReference>
<dbReference type="Proteomes" id="UP001174909">
    <property type="component" value="Unassembled WGS sequence"/>
</dbReference>
<feature type="transmembrane region" description="Helical" evidence="2">
    <location>
        <begin position="168"/>
        <end position="189"/>
    </location>
</feature>
<dbReference type="GO" id="GO:0016020">
    <property type="term" value="C:membrane"/>
    <property type="evidence" value="ECO:0007669"/>
    <property type="project" value="GOC"/>
</dbReference>
<keyword evidence="2" id="KW-1133">Transmembrane helix</keyword>
<organism evidence="6 7">
    <name type="scientific">Geodia barretti</name>
    <name type="common">Barrett's horny sponge</name>
    <dbReference type="NCBI Taxonomy" id="519541"/>
    <lineage>
        <taxon>Eukaryota</taxon>
        <taxon>Metazoa</taxon>
        <taxon>Porifera</taxon>
        <taxon>Demospongiae</taxon>
        <taxon>Heteroscleromorpha</taxon>
        <taxon>Tetractinellida</taxon>
        <taxon>Astrophorina</taxon>
        <taxon>Geodiidae</taxon>
        <taxon>Geodia</taxon>
    </lineage>
</organism>
<dbReference type="Pfam" id="PF23022">
    <property type="entry name" value="6TM_1st_PGAP2IP"/>
    <property type="match status" value="1"/>
</dbReference>
<protein>
    <submittedName>
        <fullName evidence="6">PGAP2-interacting protein</fullName>
    </submittedName>
</protein>
<dbReference type="Pfam" id="PF23021">
    <property type="entry name" value="6TM_2nd_PGAP2IP"/>
    <property type="match status" value="1"/>
</dbReference>
<feature type="domain" description="PGAP2IP second transmembrane" evidence="3">
    <location>
        <begin position="278"/>
        <end position="444"/>
    </location>
</feature>
<evidence type="ECO:0000313" key="6">
    <source>
        <dbReference type="EMBL" id="CAI8002701.1"/>
    </source>
</evidence>
<evidence type="ECO:0000259" key="4">
    <source>
        <dbReference type="Pfam" id="PF23022"/>
    </source>
</evidence>
<keyword evidence="2" id="KW-0812">Transmembrane</keyword>
<proteinExistence type="predicted"/>
<evidence type="ECO:0000313" key="7">
    <source>
        <dbReference type="Proteomes" id="UP001174909"/>
    </source>
</evidence>
<feature type="transmembrane region" description="Helical" evidence="2">
    <location>
        <begin position="316"/>
        <end position="334"/>
    </location>
</feature>
<evidence type="ECO:0000259" key="3">
    <source>
        <dbReference type="Pfam" id="PF23021"/>
    </source>
</evidence>
<dbReference type="PANTHER" id="PTHR14859">
    <property type="entry name" value="CALCOFLUOR WHITE HYPERSENSITIVE PROTEIN PRECURSOR"/>
    <property type="match status" value="1"/>
</dbReference>
<feature type="transmembrane region" description="Helical" evidence="2">
    <location>
        <begin position="274"/>
        <end position="296"/>
    </location>
</feature>
<name>A0AA35R3R9_GEOBA</name>